<feature type="transmembrane region" description="Helical" evidence="1">
    <location>
        <begin position="60"/>
        <end position="80"/>
    </location>
</feature>
<dbReference type="RefSeq" id="WP_225970267.1">
    <property type="nucleotide sequence ID" value="NZ_JAFDST010000002.1"/>
</dbReference>
<dbReference type="Proteomes" id="UP000674416">
    <property type="component" value="Unassembled WGS sequence"/>
</dbReference>
<dbReference type="EMBL" id="JAFDST010000002">
    <property type="protein sequence ID" value="MBP1082261.1"/>
    <property type="molecule type" value="Genomic_DNA"/>
</dbReference>
<reference evidence="2 3" key="1">
    <citation type="submission" date="2021-01" db="EMBL/GenBank/DDBJ databases">
        <title>Genomic Encyclopedia of Type Strains, Phase IV (KMG-IV): sequencing the most valuable type-strain genomes for metagenomic binning, comparative biology and taxonomic classification.</title>
        <authorList>
            <person name="Goeker M."/>
        </authorList>
    </citation>
    <scope>NUCLEOTIDE SEQUENCE [LARGE SCALE GENOMIC DNA]</scope>
    <source>
        <strain evidence="2 3">DSM 103394</strain>
    </source>
</reference>
<comment type="caution">
    <text evidence="2">The sequence shown here is derived from an EMBL/GenBank/DDBJ whole genome shotgun (WGS) entry which is preliminary data.</text>
</comment>
<proteinExistence type="predicted"/>
<evidence type="ECO:0000256" key="1">
    <source>
        <dbReference type="SAM" id="Phobius"/>
    </source>
</evidence>
<organism evidence="2 3">
    <name type="scientific">Bacillus capparidis</name>
    <dbReference type="NCBI Taxonomy" id="1840411"/>
    <lineage>
        <taxon>Bacteria</taxon>
        <taxon>Bacillati</taxon>
        <taxon>Bacillota</taxon>
        <taxon>Bacilli</taxon>
        <taxon>Bacillales</taxon>
        <taxon>Bacillaceae</taxon>
        <taxon>Bacillus</taxon>
    </lineage>
</organism>
<sequence>MNLILVVIVILSTLVKGDWRNWEKYYPTMLYTALATFLYEFISHSHYHLWELRKDSMFNLMNVHFVHNLIINPLITLVYLSNFPSKRRQ</sequence>
<keyword evidence="1" id="KW-0812">Transmembrane</keyword>
<evidence type="ECO:0000313" key="3">
    <source>
        <dbReference type="Proteomes" id="UP000674416"/>
    </source>
</evidence>
<keyword evidence="1" id="KW-0472">Membrane</keyword>
<name>A0ABS4CY19_9BACI</name>
<gene>
    <name evidence="2" type="ORF">JOC74_002754</name>
</gene>
<accession>A0ABS4CY19</accession>
<keyword evidence="1" id="KW-1133">Transmembrane helix</keyword>
<evidence type="ECO:0000313" key="2">
    <source>
        <dbReference type="EMBL" id="MBP1082261.1"/>
    </source>
</evidence>
<keyword evidence="3" id="KW-1185">Reference proteome</keyword>
<protein>
    <submittedName>
        <fullName evidence="2">Uncharacterized protein</fullName>
    </submittedName>
</protein>